<evidence type="ECO:0000256" key="2">
    <source>
        <dbReference type="SAM" id="SignalP"/>
    </source>
</evidence>
<keyword evidence="2" id="KW-0732">Signal</keyword>
<organism evidence="3 4">
    <name type="scientific">Exophiala bonariae</name>
    <dbReference type="NCBI Taxonomy" id="1690606"/>
    <lineage>
        <taxon>Eukaryota</taxon>
        <taxon>Fungi</taxon>
        <taxon>Dikarya</taxon>
        <taxon>Ascomycota</taxon>
        <taxon>Pezizomycotina</taxon>
        <taxon>Eurotiomycetes</taxon>
        <taxon>Chaetothyriomycetidae</taxon>
        <taxon>Chaetothyriales</taxon>
        <taxon>Herpotrichiellaceae</taxon>
        <taxon>Exophiala</taxon>
    </lineage>
</organism>
<evidence type="ECO:0000313" key="4">
    <source>
        <dbReference type="Proteomes" id="UP001358417"/>
    </source>
</evidence>
<dbReference type="EMBL" id="JAVRRD010000004">
    <property type="protein sequence ID" value="KAK5060086.1"/>
    <property type="molecule type" value="Genomic_DNA"/>
</dbReference>
<evidence type="ECO:0008006" key="5">
    <source>
        <dbReference type="Google" id="ProtNLM"/>
    </source>
</evidence>
<keyword evidence="4" id="KW-1185">Reference proteome</keyword>
<feature type="chain" id="PRO_5043508103" description="Extracellular membrane protein CFEM domain-containing protein" evidence="2">
    <location>
        <begin position="25"/>
        <end position="251"/>
    </location>
</feature>
<dbReference type="RefSeq" id="XP_064709907.1">
    <property type="nucleotide sequence ID" value="XM_064853508.1"/>
</dbReference>
<proteinExistence type="predicted"/>
<protein>
    <recommendedName>
        <fullName evidence="5">Extracellular membrane protein CFEM domain-containing protein</fullName>
    </recommendedName>
</protein>
<accession>A0AAV9NNZ4</accession>
<gene>
    <name evidence="3" type="ORF">LTR84_009970</name>
</gene>
<dbReference type="GeneID" id="89978128"/>
<feature type="signal peptide" evidence="2">
    <location>
        <begin position="1"/>
        <end position="24"/>
    </location>
</feature>
<reference evidence="3 4" key="1">
    <citation type="submission" date="2023-08" db="EMBL/GenBank/DDBJ databases">
        <title>Black Yeasts Isolated from many extreme environments.</title>
        <authorList>
            <person name="Coleine C."/>
            <person name="Stajich J.E."/>
            <person name="Selbmann L."/>
        </authorList>
    </citation>
    <scope>NUCLEOTIDE SEQUENCE [LARGE SCALE GENOMIC DNA]</scope>
    <source>
        <strain evidence="3 4">CCFEE 5792</strain>
    </source>
</reference>
<sequence>MSPRSLSSWSLACMLVIFAQDATATFRFSDIQLIVGFSSGCTTSYQNSISNCNLNDLAGIGGSGSCSANCQSSIRSAQSAVQRACTRETADSNSLIGKIFVGEAVDFLCLPVVQTLTTTTTVPSARTTAASTNTETATTETTAARSTSSSSSQTETSSTDRSTATTESSASSSETSSSTLETTSSSRSTGTTTTTSAAASTTTARSNGGDADTGGGGSPFDPPFNSGAPTLEALQPYLLALTFVWALMVLL</sequence>
<feature type="compositionally biased region" description="Low complexity" evidence="1">
    <location>
        <begin position="120"/>
        <end position="210"/>
    </location>
</feature>
<dbReference type="Proteomes" id="UP001358417">
    <property type="component" value="Unassembled WGS sequence"/>
</dbReference>
<evidence type="ECO:0000256" key="1">
    <source>
        <dbReference type="SAM" id="MobiDB-lite"/>
    </source>
</evidence>
<name>A0AAV9NNZ4_9EURO</name>
<comment type="caution">
    <text evidence="3">The sequence shown here is derived from an EMBL/GenBank/DDBJ whole genome shotgun (WGS) entry which is preliminary data.</text>
</comment>
<feature type="region of interest" description="Disordered" evidence="1">
    <location>
        <begin position="120"/>
        <end position="224"/>
    </location>
</feature>
<evidence type="ECO:0000313" key="3">
    <source>
        <dbReference type="EMBL" id="KAK5060086.1"/>
    </source>
</evidence>
<dbReference type="AlphaFoldDB" id="A0AAV9NNZ4"/>